<keyword evidence="1" id="KW-0812">Transmembrane</keyword>
<keyword evidence="1" id="KW-0472">Membrane</keyword>
<dbReference type="AlphaFoldDB" id="K0KP10"/>
<dbReference type="Proteomes" id="UP000009328">
    <property type="component" value="Unassembled WGS sequence"/>
</dbReference>
<feature type="chain" id="PRO_5003834433" evidence="2">
    <location>
        <begin position="19"/>
        <end position="455"/>
    </location>
</feature>
<evidence type="ECO:0000256" key="2">
    <source>
        <dbReference type="SAM" id="SignalP"/>
    </source>
</evidence>
<dbReference type="EMBL" id="CAIF01000054">
    <property type="protein sequence ID" value="CCH42843.1"/>
    <property type="molecule type" value="Genomic_DNA"/>
</dbReference>
<keyword evidence="2" id="KW-0732">Signal</keyword>
<evidence type="ECO:0000259" key="3">
    <source>
        <dbReference type="Pfam" id="PF21902"/>
    </source>
</evidence>
<proteinExistence type="predicted"/>
<name>K0KP10_WICCF</name>
<feature type="domain" description="PTM1-like N-terminal" evidence="3">
    <location>
        <begin position="41"/>
        <end position="160"/>
    </location>
</feature>
<gene>
    <name evidence="4" type="ORF">BN7_2388</name>
</gene>
<dbReference type="InterPro" id="IPR053938">
    <property type="entry name" value="PTM1-like_N"/>
</dbReference>
<protein>
    <submittedName>
        <fullName evidence="4">Membrane protein</fullName>
    </submittedName>
</protein>
<dbReference type="Pfam" id="PF21902">
    <property type="entry name" value="PTM1-like_N"/>
    <property type="match status" value="1"/>
</dbReference>
<accession>K0KP10</accession>
<evidence type="ECO:0000313" key="4">
    <source>
        <dbReference type="EMBL" id="CCH42843.1"/>
    </source>
</evidence>
<keyword evidence="1" id="KW-1133">Transmembrane helix</keyword>
<reference evidence="4 5" key="1">
    <citation type="journal article" date="2012" name="Eukaryot. Cell">
        <title>Draft genome sequence of Wickerhamomyces ciferrii NRRL Y-1031 F-60-10.</title>
        <authorList>
            <person name="Schneider J."/>
            <person name="Andrea H."/>
            <person name="Blom J."/>
            <person name="Jaenicke S."/>
            <person name="Ruckert C."/>
            <person name="Schorsch C."/>
            <person name="Szczepanowski R."/>
            <person name="Farwick M."/>
            <person name="Goesmann A."/>
            <person name="Puhler A."/>
            <person name="Schaffer S."/>
            <person name="Tauch A."/>
            <person name="Kohler T."/>
            <person name="Brinkrolf K."/>
        </authorList>
    </citation>
    <scope>NUCLEOTIDE SEQUENCE [LARGE SCALE GENOMIC DNA]</scope>
    <source>
        <strain evidence="5">ATCC 14091 / BCRC 22168 / CBS 111 / JCM 3599 / NBRC 0793 / NRRL Y-1031 F-60-10</strain>
    </source>
</reference>
<feature type="transmembrane region" description="Helical" evidence="1">
    <location>
        <begin position="317"/>
        <end position="338"/>
    </location>
</feature>
<feature type="transmembrane region" description="Helical" evidence="1">
    <location>
        <begin position="216"/>
        <end position="237"/>
    </location>
</feature>
<dbReference type="InParanoid" id="K0KP10"/>
<feature type="transmembrane region" description="Helical" evidence="1">
    <location>
        <begin position="413"/>
        <end position="439"/>
    </location>
</feature>
<sequence length="455" mass="53406">MKVNLFILLIGWATSALASYNYTLSKAEFNLQCFPVYPNDQIHINFLNFTTKPEFEDKKISLPFIFYRKKDINIDKVFAGETNIHHICDQPAIERGYCSEKHLGKILYEYKDPEASQGELFSTILTNFGELKNIREIKEAGYYCGNTKSFKAENYKVVITVDDGYKTTLGSRQSYKVGLVKLTVSLINALTFINTWNKWSQSNGSHTPYLIKLLQIYLVLITFNKLFVILPNITVLWDIDFRLEHKDWWNVFDFLSEFAQKVSFRGCLFYLYQYSGNFSFDKIEELESVKVHLFFFIIDIVSIVLDVFYLSDVFEGAIHTSFLILTFIIFIFNQIFYVKSFLRYKKSVKEFKDFNKTDDPKLSQFKWLILSRFFMGYSEAIIGILGVIVVLISRVLLTTSLVLEIFFLDGEEFIYGTYMDIPIDIFLFFIEFYVFNVILTPKNYEKVINYKKNLD</sequence>
<dbReference type="HOGENOM" id="CLU_601591_0_0_1"/>
<feature type="signal peptide" evidence="2">
    <location>
        <begin position="1"/>
        <end position="18"/>
    </location>
</feature>
<comment type="caution">
    <text evidence="4">The sequence shown here is derived from an EMBL/GenBank/DDBJ whole genome shotgun (WGS) entry which is preliminary data.</text>
</comment>
<feature type="transmembrane region" description="Helical" evidence="1">
    <location>
        <begin position="380"/>
        <end position="407"/>
    </location>
</feature>
<keyword evidence="5" id="KW-1185">Reference proteome</keyword>
<feature type="transmembrane region" description="Helical" evidence="1">
    <location>
        <begin position="291"/>
        <end position="311"/>
    </location>
</feature>
<evidence type="ECO:0000313" key="5">
    <source>
        <dbReference type="Proteomes" id="UP000009328"/>
    </source>
</evidence>
<evidence type="ECO:0000256" key="1">
    <source>
        <dbReference type="SAM" id="Phobius"/>
    </source>
</evidence>
<organism evidence="4 5">
    <name type="scientific">Wickerhamomyces ciferrii (strain ATCC 14091 / BCRC 22168 / CBS 111 / JCM 3599 / NBRC 0793 / NRRL Y-1031 F-60-10)</name>
    <name type="common">Yeast</name>
    <name type="synonym">Pichia ciferrii</name>
    <dbReference type="NCBI Taxonomy" id="1206466"/>
    <lineage>
        <taxon>Eukaryota</taxon>
        <taxon>Fungi</taxon>
        <taxon>Dikarya</taxon>
        <taxon>Ascomycota</taxon>
        <taxon>Saccharomycotina</taxon>
        <taxon>Saccharomycetes</taxon>
        <taxon>Phaffomycetales</taxon>
        <taxon>Wickerhamomycetaceae</taxon>
        <taxon>Wickerhamomyces</taxon>
    </lineage>
</organism>